<keyword evidence="4" id="KW-1185">Reference proteome</keyword>
<organism evidence="3 4">
    <name type="scientific">Sphingomonas guangdongensis</name>
    <dbReference type="NCBI Taxonomy" id="1141890"/>
    <lineage>
        <taxon>Bacteria</taxon>
        <taxon>Pseudomonadati</taxon>
        <taxon>Pseudomonadota</taxon>
        <taxon>Alphaproteobacteria</taxon>
        <taxon>Sphingomonadales</taxon>
        <taxon>Sphingomonadaceae</taxon>
        <taxon>Sphingomonas</taxon>
    </lineage>
</organism>
<accession>A0A285QXT7</accession>
<protein>
    <recommendedName>
        <fullName evidence="5">Peptidase</fullName>
    </recommendedName>
</protein>
<dbReference type="CDD" id="cd04276">
    <property type="entry name" value="ZnMc_MMP_like_2"/>
    <property type="match status" value="1"/>
</dbReference>
<dbReference type="InterPro" id="IPR034032">
    <property type="entry name" value="Zn_MMP-like_bac"/>
</dbReference>
<dbReference type="AlphaFoldDB" id="A0A285QXT7"/>
<dbReference type="PANTHER" id="PTHR38478">
    <property type="entry name" value="PEPTIDASE M1A AND M12B"/>
    <property type="match status" value="1"/>
</dbReference>
<proteinExistence type="predicted"/>
<evidence type="ECO:0000259" key="1">
    <source>
        <dbReference type="Pfam" id="PF16313"/>
    </source>
</evidence>
<dbReference type="Pfam" id="PF16313">
    <property type="entry name" value="DUF4953"/>
    <property type="match status" value="1"/>
</dbReference>
<evidence type="ECO:0000313" key="3">
    <source>
        <dbReference type="EMBL" id="SOB86374.1"/>
    </source>
</evidence>
<dbReference type="InterPro" id="IPR032534">
    <property type="entry name" value="EcxA_zinc-bd"/>
</dbReference>
<dbReference type="InterPro" id="IPR024079">
    <property type="entry name" value="MetalloPept_cat_dom_sf"/>
</dbReference>
<evidence type="ECO:0008006" key="5">
    <source>
        <dbReference type="Google" id="ProtNLM"/>
    </source>
</evidence>
<name>A0A285QXT7_9SPHN</name>
<dbReference type="GO" id="GO:0008237">
    <property type="term" value="F:metallopeptidase activity"/>
    <property type="evidence" value="ECO:0007669"/>
    <property type="project" value="InterPro"/>
</dbReference>
<feature type="domain" description="EcxA zinc-binding" evidence="1">
    <location>
        <begin position="409"/>
        <end position="705"/>
    </location>
</feature>
<dbReference type="SUPFAM" id="SSF55486">
    <property type="entry name" value="Metalloproteases ('zincins'), catalytic domain"/>
    <property type="match status" value="1"/>
</dbReference>
<dbReference type="EMBL" id="OBMI01000002">
    <property type="protein sequence ID" value="SOB86374.1"/>
    <property type="molecule type" value="Genomic_DNA"/>
</dbReference>
<dbReference type="Gene3D" id="3.40.390.10">
    <property type="entry name" value="Collagenase (Catalytic Domain)"/>
    <property type="match status" value="1"/>
</dbReference>
<dbReference type="PANTHER" id="PTHR38478:SF1">
    <property type="entry name" value="ZINC DEPENDENT METALLOPROTEASE DOMAIN LIPOPROTEIN"/>
    <property type="match status" value="1"/>
</dbReference>
<evidence type="ECO:0000313" key="4">
    <source>
        <dbReference type="Proteomes" id="UP000219494"/>
    </source>
</evidence>
<dbReference type="RefSeq" id="WP_245858312.1">
    <property type="nucleotide sequence ID" value="NZ_OBMI01000002.1"/>
</dbReference>
<feature type="domain" description="DUF5117" evidence="2">
    <location>
        <begin position="106"/>
        <end position="282"/>
    </location>
</feature>
<sequence>MILKTIAAGVLMTIALPVAAERRDSSATVRRGVVEGTERLDGLLPVHVDRWGGRILLSLPAPASDGVAVRLLYTTALRTGLGSAPIGLDRAQPGPAQVLVIRRLGKKVAFELENPRFRATGASASEQAAAANAFATSTLWLGDAVDGADGALLVDIAPFLARDTKGITAQLNTSGEKGWKLIDALSAADPNSVRAFPLNLEFEARQTYASETPGPEVRNIAPDPRQVTLVVRHSFIALPEAGYVPRAFDPRGGSFATQILDFGAPLGGQIVQNLANRFRLEKLDPTAARSGVRKPIVFYIDDAAPEPIRTALLEGASWWKAAFEAAGFIDAYRVEILPKGVDPLDIRYNVVNWVNRATRGWSYGYAVADPRSGEILKGAVLLGSLRVRQDMLIYEGLVGAARTGAGGPNDPAQVALARIRQLAAHEVGHALGLLHNFAGSSQGRASVMDYPAPRIGLVDGAPDLSDAYGVRLGAWDTHAIDWLYADPAGGDPDAAARAKAVAADRRGYRFVADENARSASASQPWGSLWDDGADPAAELGRMMTVRAAAVARFGPAALGRDEPVAALRRKFVPIWLLHRYQVEAAAKLIGGVYSTYAVGGSGGAAMVSVDGATQRRALDALLATLAPAALDVPAGLIPQLSAGWSGESDRQTDIEVMRTAGSAVFDPLVAAAVAAEVSLRALLAPERLARLADQRRRDPAVPDAATIATRLLAIADAPATSVALAAVRRSVGTRIIMNLASAAADPASGADSASRIDQALADWAARQQARSFASGDDRAWALSTARLLRDREALAAALADKDAEVTVPPGMPIGSDDG</sequence>
<gene>
    <name evidence="3" type="ORF">SAMN06297144_1478</name>
</gene>
<dbReference type="Proteomes" id="UP000219494">
    <property type="component" value="Unassembled WGS sequence"/>
</dbReference>
<evidence type="ECO:0000259" key="2">
    <source>
        <dbReference type="Pfam" id="PF17148"/>
    </source>
</evidence>
<reference evidence="3 4" key="1">
    <citation type="submission" date="2017-07" db="EMBL/GenBank/DDBJ databases">
        <authorList>
            <person name="Sun Z.S."/>
            <person name="Albrecht U."/>
            <person name="Echele G."/>
            <person name="Lee C.C."/>
        </authorList>
    </citation>
    <scope>NUCLEOTIDE SEQUENCE [LARGE SCALE GENOMIC DNA]</scope>
    <source>
        <strain evidence="3 4">CGMCC 1.12672</strain>
    </source>
</reference>
<dbReference type="InterPro" id="IPR033413">
    <property type="entry name" value="DUF5117"/>
</dbReference>
<dbReference type="Pfam" id="PF17148">
    <property type="entry name" value="DUF5117"/>
    <property type="match status" value="1"/>
</dbReference>